<reference evidence="1 2" key="1">
    <citation type="submission" date="2007-04" db="EMBL/GenBank/DDBJ databases">
        <authorList>
            <person name="Fulton L."/>
            <person name="Clifton S."/>
            <person name="Fulton B."/>
            <person name="Xu J."/>
            <person name="Minx P."/>
            <person name="Pepin K.H."/>
            <person name="Johnson M."/>
            <person name="Thiruvilangam P."/>
            <person name="Bhonagiri V."/>
            <person name="Nash W.E."/>
            <person name="Mardis E.R."/>
            <person name="Wilson R.K."/>
        </authorList>
    </citation>
    <scope>NUCLEOTIDE SEQUENCE [LARGE SCALE GENOMIC DNA]</scope>
    <source>
        <strain evidence="1 2">ATCC 29149</strain>
    </source>
</reference>
<evidence type="ECO:0000313" key="2">
    <source>
        <dbReference type="Proteomes" id="UP000004410"/>
    </source>
</evidence>
<dbReference type="RefSeq" id="WP_004840039.1">
    <property type="nucleotide sequence ID" value="NZ_AAYG02000001.1"/>
</dbReference>
<gene>
    <name evidence="1" type="ORF">RUMGNA_00052</name>
</gene>
<sequence>MDIQNISKKDREVTISLSADELVKICNTFYQTEGRKDDLYHKLYSELMIARDLCQYGHIDNFCLSRIVKNRNSCMDKIKGGVLPQKQAEIFNTYIV</sequence>
<evidence type="ECO:0000313" key="1">
    <source>
        <dbReference type="EMBL" id="EDN79541.1"/>
    </source>
</evidence>
<organism evidence="1 2">
    <name type="scientific">Mediterraneibacter gnavus (strain ATCC 29149 / DSM 114966 / JCM 6515 / VPI C7-9)</name>
    <name type="common">Ruminococcus gnavus</name>
    <dbReference type="NCBI Taxonomy" id="411470"/>
    <lineage>
        <taxon>Bacteria</taxon>
        <taxon>Bacillati</taxon>
        <taxon>Bacillota</taxon>
        <taxon>Clostridia</taxon>
        <taxon>Lachnospirales</taxon>
        <taxon>Lachnospiraceae</taxon>
        <taxon>Mediterraneibacter</taxon>
    </lineage>
</organism>
<comment type="caution">
    <text evidence="1">The sequence shown here is derived from an EMBL/GenBank/DDBJ whole genome shotgun (WGS) entry which is preliminary data.</text>
</comment>
<reference evidence="1 2" key="2">
    <citation type="submission" date="2007-06" db="EMBL/GenBank/DDBJ databases">
        <title>Draft genome sequence of Ruminococcus gnavus (ATCC 29149).</title>
        <authorList>
            <person name="Sudarsanam P."/>
            <person name="Ley R."/>
            <person name="Guruge J."/>
            <person name="Turnbaugh P.J."/>
            <person name="Mahowald M."/>
            <person name="Liep D."/>
            <person name="Gordon J."/>
        </authorList>
    </citation>
    <scope>NUCLEOTIDE SEQUENCE [LARGE SCALE GENOMIC DNA]</scope>
    <source>
        <strain evidence="1 2">ATCC 29149</strain>
    </source>
</reference>
<proteinExistence type="predicted"/>
<dbReference type="PaxDb" id="411470-RUMGNA_00052"/>
<dbReference type="EMBL" id="AAYG02000001">
    <property type="protein sequence ID" value="EDN79541.1"/>
    <property type="molecule type" value="Genomic_DNA"/>
</dbReference>
<accession>A7AXP0</accession>
<protein>
    <submittedName>
        <fullName evidence="1">Uncharacterized protein</fullName>
    </submittedName>
</protein>
<dbReference type="GeneID" id="57432468"/>
<dbReference type="Proteomes" id="UP000004410">
    <property type="component" value="Unassembled WGS sequence"/>
</dbReference>
<name>A7AXP0_MEDG7</name>
<dbReference type="AlphaFoldDB" id="A7AXP0"/>